<feature type="domain" description="Thioredoxin" evidence="1">
    <location>
        <begin position="17"/>
        <end position="136"/>
    </location>
</feature>
<dbReference type="AlphaFoldDB" id="A0A9X6GCZ5"/>
<dbReference type="PROSITE" id="PS51352">
    <property type="entry name" value="THIOREDOXIN_2"/>
    <property type="match status" value="1"/>
</dbReference>
<evidence type="ECO:0000259" key="1">
    <source>
        <dbReference type="PROSITE" id="PS51352"/>
    </source>
</evidence>
<dbReference type="InterPro" id="IPR046698">
    <property type="entry name" value="PedC-like"/>
</dbReference>
<dbReference type="SUPFAM" id="SSF52833">
    <property type="entry name" value="Thioredoxin-like"/>
    <property type="match status" value="1"/>
</dbReference>
<dbReference type="CDD" id="cd02947">
    <property type="entry name" value="TRX_family"/>
    <property type="match status" value="1"/>
</dbReference>
<evidence type="ECO:0000313" key="2">
    <source>
        <dbReference type="EMBL" id="OOR71968.1"/>
    </source>
</evidence>
<accession>A0A9X6GCZ5</accession>
<protein>
    <submittedName>
        <fullName evidence="2">Thiol reductase thioredoxin</fullName>
    </submittedName>
</protein>
<comment type="caution">
    <text evidence="2">The sequence shown here is derived from an EMBL/GenBank/DDBJ whole genome shotgun (WGS) entry which is preliminary data.</text>
</comment>
<dbReference type="InterPro" id="IPR013766">
    <property type="entry name" value="Thioredoxin_domain"/>
</dbReference>
<name>A0A9X6GCZ5_BACCE</name>
<sequence length="136" mass="15969">MKKRFFIIALLIITSICIIGFISQSNSLKKPLYTKISLQQYKDEIKSKDEFVIYIYKTSCPGCEQMKPIVNKIIKEENINLIAMNVEEDKNLDVSFLKEQKITKTPTWLHYKNGKEIARLEEVQSETILKNFLKYN</sequence>
<gene>
    <name evidence="2" type="ORF">BLX06_27605</name>
</gene>
<proteinExistence type="predicted"/>
<dbReference type="InterPro" id="IPR036249">
    <property type="entry name" value="Thioredoxin-like_sf"/>
</dbReference>
<dbReference type="EMBL" id="MUAU01000152">
    <property type="protein sequence ID" value="OOR71968.1"/>
    <property type="molecule type" value="Genomic_DNA"/>
</dbReference>
<dbReference type="Proteomes" id="UP000190641">
    <property type="component" value="Unassembled WGS sequence"/>
</dbReference>
<dbReference type="RefSeq" id="WP_078187487.1">
    <property type="nucleotide sequence ID" value="NZ_MUAU01000152.1"/>
</dbReference>
<dbReference type="Gene3D" id="3.40.30.10">
    <property type="entry name" value="Glutaredoxin"/>
    <property type="match status" value="1"/>
</dbReference>
<evidence type="ECO:0000313" key="3">
    <source>
        <dbReference type="Proteomes" id="UP000190641"/>
    </source>
</evidence>
<organism evidence="2 3">
    <name type="scientific">Bacillus cereus</name>
    <dbReference type="NCBI Taxonomy" id="1396"/>
    <lineage>
        <taxon>Bacteria</taxon>
        <taxon>Bacillati</taxon>
        <taxon>Bacillota</taxon>
        <taxon>Bacilli</taxon>
        <taxon>Bacillales</taxon>
        <taxon>Bacillaceae</taxon>
        <taxon>Bacillus</taxon>
        <taxon>Bacillus cereus group</taxon>
    </lineage>
</organism>
<dbReference type="Pfam" id="PF20207">
    <property type="entry name" value="DUF6568"/>
    <property type="match status" value="1"/>
</dbReference>
<reference evidence="2 3" key="1">
    <citation type="submission" date="2017-01" db="EMBL/GenBank/DDBJ databases">
        <title>Bacillus cereus isolates.</title>
        <authorList>
            <person name="Beno S.M."/>
        </authorList>
    </citation>
    <scope>NUCLEOTIDE SEQUENCE [LARGE SCALE GENOMIC DNA]</scope>
    <source>
        <strain evidence="2 3">FSL K6-1030</strain>
    </source>
</reference>